<dbReference type="GO" id="GO:1990404">
    <property type="term" value="F:NAD+-protein mono-ADP-ribosyltransferase activity"/>
    <property type="evidence" value="ECO:0007669"/>
    <property type="project" value="TreeGrafter"/>
</dbReference>
<gene>
    <name evidence="2" type="ORF">CAPTEDRAFT_86215</name>
</gene>
<dbReference type="InterPro" id="IPR051712">
    <property type="entry name" value="ARTD-AVP"/>
</dbReference>
<keyword evidence="4" id="KW-1185">Reference proteome</keyword>
<evidence type="ECO:0000313" key="4">
    <source>
        <dbReference type="Proteomes" id="UP000014760"/>
    </source>
</evidence>
<reference evidence="2 4" key="2">
    <citation type="journal article" date="2013" name="Nature">
        <title>Insights into bilaterian evolution from three spiralian genomes.</title>
        <authorList>
            <person name="Simakov O."/>
            <person name="Marletaz F."/>
            <person name="Cho S.J."/>
            <person name="Edsinger-Gonzales E."/>
            <person name="Havlak P."/>
            <person name="Hellsten U."/>
            <person name="Kuo D.H."/>
            <person name="Larsson T."/>
            <person name="Lv J."/>
            <person name="Arendt D."/>
            <person name="Savage R."/>
            <person name="Osoegawa K."/>
            <person name="de Jong P."/>
            <person name="Grimwood J."/>
            <person name="Chapman J.A."/>
            <person name="Shapiro H."/>
            <person name="Aerts A."/>
            <person name="Otillar R.P."/>
            <person name="Terry A.Y."/>
            <person name="Boore J.L."/>
            <person name="Grigoriev I.V."/>
            <person name="Lindberg D.R."/>
            <person name="Seaver E.C."/>
            <person name="Weisblat D.A."/>
            <person name="Putnam N.H."/>
            <person name="Rokhsar D.S."/>
        </authorList>
    </citation>
    <scope>NUCLEOTIDE SEQUENCE</scope>
    <source>
        <strain evidence="2 4">I ESC-2004</strain>
    </source>
</reference>
<proteinExistence type="predicted"/>
<dbReference type="InterPro" id="IPR012317">
    <property type="entry name" value="Poly(ADP-ribose)pol_cat_dom"/>
</dbReference>
<dbReference type="PANTHER" id="PTHR45740">
    <property type="entry name" value="POLY [ADP-RIBOSE] POLYMERASE"/>
    <property type="match status" value="1"/>
</dbReference>
<dbReference type="GO" id="GO:0003950">
    <property type="term" value="F:NAD+ poly-ADP-ribosyltransferase activity"/>
    <property type="evidence" value="ECO:0007669"/>
    <property type="project" value="InterPro"/>
</dbReference>
<dbReference type="EMBL" id="KB308652">
    <property type="protein sequence ID" value="ELT97103.1"/>
    <property type="molecule type" value="Genomic_DNA"/>
</dbReference>
<feature type="non-terminal residue" evidence="2">
    <location>
        <position position="61"/>
    </location>
</feature>
<dbReference type="SUPFAM" id="SSF56399">
    <property type="entry name" value="ADP-ribosylation"/>
    <property type="match status" value="1"/>
</dbReference>
<dbReference type="GO" id="GO:0005634">
    <property type="term" value="C:nucleus"/>
    <property type="evidence" value="ECO:0007669"/>
    <property type="project" value="TreeGrafter"/>
</dbReference>
<evidence type="ECO:0000313" key="2">
    <source>
        <dbReference type="EMBL" id="ELT97103.1"/>
    </source>
</evidence>
<evidence type="ECO:0000259" key="1">
    <source>
        <dbReference type="PROSITE" id="PS51059"/>
    </source>
</evidence>
<dbReference type="EnsemblMetazoa" id="CapteT86215">
    <property type="protein sequence ID" value="CapteP86215"/>
    <property type="gene ID" value="CapteG86215"/>
</dbReference>
<sequence length="61" mass="7135">MFRAFVLVGRFTKGESGMRRPPALVYKRKLLCDSVVDFPYCPSTYVIFQNDQAYPTHLIQY</sequence>
<reference evidence="4" key="1">
    <citation type="submission" date="2012-12" db="EMBL/GenBank/DDBJ databases">
        <authorList>
            <person name="Hellsten U."/>
            <person name="Grimwood J."/>
            <person name="Chapman J.A."/>
            <person name="Shapiro H."/>
            <person name="Aerts A."/>
            <person name="Otillar R.P."/>
            <person name="Terry A.Y."/>
            <person name="Boore J.L."/>
            <person name="Simakov O."/>
            <person name="Marletaz F."/>
            <person name="Cho S.-J."/>
            <person name="Edsinger-Gonzales E."/>
            <person name="Havlak P."/>
            <person name="Kuo D.-H."/>
            <person name="Larsson T."/>
            <person name="Lv J."/>
            <person name="Arendt D."/>
            <person name="Savage R."/>
            <person name="Osoegawa K."/>
            <person name="de Jong P."/>
            <person name="Lindberg D.R."/>
            <person name="Seaver E.C."/>
            <person name="Weisblat D.A."/>
            <person name="Putnam N.H."/>
            <person name="Grigoriev I.V."/>
            <person name="Rokhsar D.S."/>
        </authorList>
    </citation>
    <scope>NUCLEOTIDE SEQUENCE</scope>
    <source>
        <strain evidence="4">I ESC-2004</strain>
    </source>
</reference>
<accession>R7TT73</accession>
<protein>
    <recommendedName>
        <fullName evidence="1">PARP catalytic domain-containing protein</fullName>
    </recommendedName>
</protein>
<dbReference type="AlphaFoldDB" id="R7TT73"/>
<evidence type="ECO:0000313" key="3">
    <source>
        <dbReference type="EnsemblMetazoa" id="CapteP86215"/>
    </source>
</evidence>
<dbReference type="OrthoDB" id="5988750at2759"/>
<dbReference type="Proteomes" id="UP000014760">
    <property type="component" value="Unassembled WGS sequence"/>
</dbReference>
<dbReference type="PANTHER" id="PTHR45740:SF2">
    <property type="entry name" value="POLY [ADP-RIBOSE] POLYMERASE"/>
    <property type="match status" value="1"/>
</dbReference>
<dbReference type="Gene3D" id="3.90.228.10">
    <property type="match status" value="1"/>
</dbReference>
<organism evidence="2">
    <name type="scientific">Capitella teleta</name>
    <name type="common">Polychaete worm</name>
    <dbReference type="NCBI Taxonomy" id="283909"/>
    <lineage>
        <taxon>Eukaryota</taxon>
        <taxon>Metazoa</taxon>
        <taxon>Spiralia</taxon>
        <taxon>Lophotrochozoa</taxon>
        <taxon>Annelida</taxon>
        <taxon>Polychaeta</taxon>
        <taxon>Sedentaria</taxon>
        <taxon>Scolecida</taxon>
        <taxon>Capitellidae</taxon>
        <taxon>Capitella</taxon>
    </lineage>
</organism>
<dbReference type="EMBL" id="AMQN01011031">
    <property type="status" value="NOT_ANNOTATED_CDS"/>
    <property type="molecule type" value="Genomic_DNA"/>
</dbReference>
<dbReference type="HOGENOM" id="CLU_207434_0_0_1"/>
<name>R7TT73_CAPTE</name>
<dbReference type="PROSITE" id="PS51059">
    <property type="entry name" value="PARP_CATALYTIC"/>
    <property type="match status" value="1"/>
</dbReference>
<feature type="domain" description="PARP catalytic" evidence="1">
    <location>
        <begin position="1"/>
        <end position="61"/>
    </location>
</feature>
<reference evidence="3" key="3">
    <citation type="submission" date="2015-06" db="UniProtKB">
        <authorList>
            <consortium name="EnsemblMetazoa"/>
        </authorList>
    </citation>
    <scope>IDENTIFICATION</scope>
</reference>